<feature type="region of interest" description="Disordered" evidence="1">
    <location>
        <begin position="53"/>
        <end position="81"/>
    </location>
</feature>
<organism evidence="2 3">
    <name type="scientific">Vigna unguiculata</name>
    <name type="common">Cowpea</name>
    <dbReference type="NCBI Taxonomy" id="3917"/>
    <lineage>
        <taxon>Eukaryota</taxon>
        <taxon>Viridiplantae</taxon>
        <taxon>Streptophyta</taxon>
        <taxon>Embryophyta</taxon>
        <taxon>Tracheophyta</taxon>
        <taxon>Spermatophyta</taxon>
        <taxon>Magnoliopsida</taxon>
        <taxon>eudicotyledons</taxon>
        <taxon>Gunneridae</taxon>
        <taxon>Pentapetalae</taxon>
        <taxon>rosids</taxon>
        <taxon>fabids</taxon>
        <taxon>Fabales</taxon>
        <taxon>Fabaceae</taxon>
        <taxon>Papilionoideae</taxon>
        <taxon>50 kb inversion clade</taxon>
        <taxon>NPAAA clade</taxon>
        <taxon>indigoferoid/millettioid clade</taxon>
        <taxon>Phaseoleae</taxon>
        <taxon>Vigna</taxon>
    </lineage>
</organism>
<sequence length="303" mass="33139">MCSTPVPQPLSVMNSVKAWNLNRFVGGEGVADVRGLVRGVLHRHFDGRDFSCMSSTSDSVSLSTSSSGSKRSREDIGREKSRDIVSLERTLRKEKAARAKAAGSTEVPNLQESLMEIHVHGGTKRKTELPARPSKGKDVEKVWAALLGLGSSTGGKGPEVGLIELPKTIVRRDIKINVPETLINSIDSMEPNALAILVEIVALEVLGAWWHVSPAKRSESLLLALDVHGLRGFRRYLKGQMLEYSWSCGSGWRVTRAFFELWHGIASVPACVLRVMACRLDNNNSLRLSTKDVEHGLHGGDLV</sequence>
<protein>
    <submittedName>
        <fullName evidence="2">Uncharacterized protein</fullName>
    </submittedName>
</protein>
<keyword evidence="3" id="KW-1185">Reference proteome</keyword>
<name>A0A4D6LCV8_VIGUN</name>
<dbReference type="AlphaFoldDB" id="A0A4D6LCV8"/>
<evidence type="ECO:0000313" key="2">
    <source>
        <dbReference type="EMBL" id="QCD86124.1"/>
    </source>
</evidence>
<proteinExistence type="predicted"/>
<dbReference type="EMBL" id="CP039347">
    <property type="protein sequence ID" value="QCD86124.1"/>
    <property type="molecule type" value="Genomic_DNA"/>
</dbReference>
<dbReference type="Proteomes" id="UP000501690">
    <property type="component" value="Linkage Group LG3"/>
</dbReference>
<feature type="compositionally biased region" description="Basic and acidic residues" evidence="1">
    <location>
        <begin position="71"/>
        <end position="81"/>
    </location>
</feature>
<gene>
    <name evidence="2" type="ORF">DEO72_LG3g645</name>
</gene>
<reference evidence="2 3" key="1">
    <citation type="submission" date="2019-04" db="EMBL/GenBank/DDBJ databases">
        <title>An improved genome assembly and genetic linkage map for asparagus bean, Vigna unguiculata ssp. sesquipedialis.</title>
        <authorList>
            <person name="Xia Q."/>
            <person name="Zhang R."/>
            <person name="Dong Y."/>
        </authorList>
    </citation>
    <scope>NUCLEOTIDE SEQUENCE [LARGE SCALE GENOMIC DNA]</scope>
    <source>
        <tissue evidence="2">Leaf</tissue>
    </source>
</reference>
<evidence type="ECO:0000313" key="3">
    <source>
        <dbReference type="Proteomes" id="UP000501690"/>
    </source>
</evidence>
<evidence type="ECO:0000256" key="1">
    <source>
        <dbReference type="SAM" id="MobiDB-lite"/>
    </source>
</evidence>
<accession>A0A4D6LCV8</accession>
<feature type="compositionally biased region" description="Low complexity" evidence="1">
    <location>
        <begin position="53"/>
        <end position="69"/>
    </location>
</feature>